<organism evidence="1">
    <name type="scientific">marine sediment metagenome</name>
    <dbReference type="NCBI Taxonomy" id="412755"/>
    <lineage>
        <taxon>unclassified sequences</taxon>
        <taxon>metagenomes</taxon>
        <taxon>ecological metagenomes</taxon>
    </lineage>
</organism>
<comment type="caution">
    <text evidence="1">The sequence shown here is derived from an EMBL/GenBank/DDBJ whole genome shotgun (WGS) entry which is preliminary data.</text>
</comment>
<sequence length="89" mass="9527">MANSKENLMIVIDSVGEALEDGTTLKAIGFNINVTNATWSITLKTQAGITFFQSSTNSPASMITKPVPLTAGIECTELTACTMIMYYEA</sequence>
<proteinExistence type="predicted"/>
<reference evidence="1" key="1">
    <citation type="journal article" date="2015" name="Nature">
        <title>Complex archaea that bridge the gap between prokaryotes and eukaryotes.</title>
        <authorList>
            <person name="Spang A."/>
            <person name="Saw J.H."/>
            <person name="Jorgensen S.L."/>
            <person name="Zaremba-Niedzwiedzka K."/>
            <person name="Martijn J."/>
            <person name="Lind A.E."/>
            <person name="van Eijk R."/>
            <person name="Schleper C."/>
            <person name="Guy L."/>
            <person name="Ettema T.J."/>
        </authorList>
    </citation>
    <scope>NUCLEOTIDE SEQUENCE</scope>
</reference>
<protein>
    <submittedName>
        <fullName evidence="1">Uncharacterized protein</fullName>
    </submittedName>
</protein>
<dbReference type="AlphaFoldDB" id="A0A0F9ISR2"/>
<accession>A0A0F9ISR2</accession>
<gene>
    <name evidence="1" type="ORF">LCGC14_1841350</name>
</gene>
<evidence type="ECO:0000313" key="1">
    <source>
        <dbReference type="EMBL" id="KKL96750.1"/>
    </source>
</evidence>
<dbReference type="EMBL" id="LAZR01018348">
    <property type="protein sequence ID" value="KKL96750.1"/>
    <property type="molecule type" value="Genomic_DNA"/>
</dbReference>
<name>A0A0F9ISR2_9ZZZZ</name>